<organism evidence="2 3">
    <name type="scientific">Nocardia goodfellowii</name>
    <dbReference type="NCBI Taxonomy" id="882446"/>
    <lineage>
        <taxon>Bacteria</taxon>
        <taxon>Bacillati</taxon>
        <taxon>Actinomycetota</taxon>
        <taxon>Actinomycetes</taxon>
        <taxon>Mycobacteriales</taxon>
        <taxon>Nocardiaceae</taxon>
        <taxon>Nocardia</taxon>
    </lineage>
</organism>
<reference evidence="2 3" key="1">
    <citation type="submission" date="2021-03" db="EMBL/GenBank/DDBJ databases">
        <title>Sequencing the genomes of 1000 actinobacteria strains.</title>
        <authorList>
            <person name="Klenk H.-P."/>
        </authorList>
    </citation>
    <scope>NUCLEOTIDE SEQUENCE [LARGE SCALE GENOMIC DNA]</scope>
    <source>
        <strain evidence="2 3">DSM 45516</strain>
    </source>
</reference>
<dbReference type="RefSeq" id="WP_209897047.1">
    <property type="nucleotide sequence ID" value="NZ_JAGGMR010000001.1"/>
</dbReference>
<protein>
    <submittedName>
        <fullName evidence="2">Uncharacterized protein (TIGR02678 family)</fullName>
    </submittedName>
</protein>
<keyword evidence="1" id="KW-0812">Transmembrane</keyword>
<comment type="caution">
    <text evidence="2">The sequence shown here is derived from an EMBL/GenBank/DDBJ whole genome shotgun (WGS) entry which is preliminary data.</text>
</comment>
<accession>A0ABS4QQ56</accession>
<dbReference type="Pfam" id="PF09661">
    <property type="entry name" value="DUF2398"/>
    <property type="match status" value="1"/>
</dbReference>
<evidence type="ECO:0000313" key="2">
    <source>
        <dbReference type="EMBL" id="MBP2193846.1"/>
    </source>
</evidence>
<sequence length="418" mass="46321">MSELANQLVIAEREEITRGVRHLLADPLVTERTAPEIFDIIRRRRDPIVRWFDYYCGWVLTVEPRLGYARLAKVRPVLDPTRPARRIRSTRAEFDRRRYVLLCVVAAELLAAPVTTIGLLAAKIRAATAEDPMLTNFDSSSRSERMAFVDVVRLLESFGVLDAVDGLAEAYVESDTAKVLFRVDTTLLLRLLATPVGPSQLGVPAAEVPLRFDGVLSELTRERRYGLASSLSGKHADSSAVSEVQRNLWLRHSVFRRLVDDPVVYFEDLSADEHAYIASPTGRRLLRNAAEQGGFVLEERAEGVLFVDPDAIATDNKFPDDAATAKVAALLMLDTMPGPTTVEQLARPAAEILERFPRWARTYRGDNGAQELASDAVATLVAFGLVRTTSAGLVIPRPAAWRYRVGEIRASVEGEEAQ</sequence>
<dbReference type="InterPro" id="IPR013494">
    <property type="entry name" value="CHP02678"/>
</dbReference>
<evidence type="ECO:0000313" key="3">
    <source>
        <dbReference type="Proteomes" id="UP001519325"/>
    </source>
</evidence>
<name>A0ABS4QQ56_9NOCA</name>
<keyword evidence="3" id="KW-1185">Reference proteome</keyword>
<keyword evidence="1" id="KW-1133">Transmembrane helix</keyword>
<proteinExistence type="predicted"/>
<dbReference type="Proteomes" id="UP001519325">
    <property type="component" value="Unassembled WGS sequence"/>
</dbReference>
<dbReference type="NCBIfam" id="TIGR02678">
    <property type="entry name" value="TIGR02678 family protein"/>
    <property type="match status" value="1"/>
</dbReference>
<feature type="transmembrane region" description="Helical" evidence="1">
    <location>
        <begin position="99"/>
        <end position="122"/>
    </location>
</feature>
<gene>
    <name evidence="2" type="ORF">BJ987_006747</name>
</gene>
<evidence type="ECO:0000256" key="1">
    <source>
        <dbReference type="SAM" id="Phobius"/>
    </source>
</evidence>
<keyword evidence="1" id="KW-0472">Membrane</keyword>
<dbReference type="EMBL" id="JAGGMR010000001">
    <property type="protein sequence ID" value="MBP2193846.1"/>
    <property type="molecule type" value="Genomic_DNA"/>
</dbReference>